<feature type="region of interest" description="Disordered" evidence="1">
    <location>
        <begin position="1"/>
        <end position="28"/>
    </location>
</feature>
<evidence type="ECO:0000256" key="1">
    <source>
        <dbReference type="SAM" id="MobiDB-lite"/>
    </source>
</evidence>
<proteinExistence type="predicted"/>
<gene>
    <name evidence="2" type="ORF">ANCDUO_05796</name>
</gene>
<reference evidence="2 3" key="1">
    <citation type="submission" date="2013-12" db="EMBL/GenBank/DDBJ databases">
        <title>Draft genome of the parsitic nematode Ancylostoma duodenale.</title>
        <authorList>
            <person name="Mitreva M."/>
        </authorList>
    </citation>
    <scope>NUCLEOTIDE SEQUENCE [LARGE SCALE GENOMIC DNA]</scope>
    <source>
        <strain evidence="2 3">Zhejiang</strain>
    </source>
</reference>
<organism evidence="2 3">
    <name type="scientific">Ancylostoma duodenale</name>
    <dbReference type="NCBI Taxonomy" id="51022"/>
    <lineage>
        <taxon>Eukaryota</taxon>
        <taxon>Metazoa</taxon>
        <taxon>Ecdysozoa</taxon>
        <taxon>Nematoda</taxon>
        <taxon>Chromadorea</taxon>
        <taxon>Rhabditida</taxon>
        <taxon>Rhabditina</taxon>
        <taxon>Rhabditomorpha</taxon>
        <taxon>Strongyloidea</taxon>
        <taxon>Ancylostomatidae</taxon>
        <taxon>Ancylostomatinae</taxon>
        <taxon>Ancylostoma</taxon>
    </lineage>
</organism>
<protein>
    <submittedName>
        <fullName evidence="2">Uncharacterized protein</fullName>
    </submittedName>
</protein>
<dbReference type="Proteomes" id="UP000054047">
    <property type="component" value="Unassembled WGS sequence"/>
</dbReference>
<dbReference type="EMBL" id="KN728369">
    <property type="protein sequence ID" value="KIH63900.1"/>
    <property type="molecule type" value="Genomic_DNA"/>
</dbReference>
<keyword evidence="3" id="KW-1185">Reference proteome</keyword>
<evidence type="ECO:0000313" key="3">
    <source>
        <dbReference type="Proteomes" id="UP000054047"/>
    </source>
</evidence>
<accession>A0A0C2GRI8</accession>
<name>A0A0C2GRI8_9BILA</name>
<dbReference type="AlphaFoldDB" id="A0A0C2GRI8"/>
<sequence length="149" mass="16308">MEKTISDEAGNAKVTRHQVDEAHPNHGIGRAGTEIIVRGAHLRIQKCRITEIVTNISRSMIEGDHDHIPPTARPTDGIGTTTVMNLGRGLRHPVIGKNERNTEVVVQGVRRETALVPPAAVAGPVRRTEILVTEIREFPNVCSHMNIPV</sequence>
<dbReference type="OrthoDB" id="10549586at2759"/>
<evidence type="ECO:0000313" key="2">
    <source>
        <dbReference type="EMBL" id="KIH63900.1"/>
    </source>
</evidence>